<dbReference type="EMBL" id="JBHZOL010000111">
    <property type="protein sequence ID" value="MFE4108484.1"/>
    <property type="molecule type" value="Genomic_DNA"/>
</dbReference>
<keyword evidence="3" id="KW-1185">Reference proteome</keyword>
<feature type="chain" id="PRO_5047345384" evidence="1">
    <location>
        <begin position="31"/>
        <end position="353"/>
    </location>
</feature>
<evidence type="ECO:0000313" key="3">
    <source>
        <dbReference type="Proteomes" id="UP001600165"/>
    </source>
</evidence>
<reference evidence="2 3" key="1">
    <citation type="submission" date="2024-10" db="EMBL/GenBank/DDBJ databases">
        <authorList>
            <person name="Ratan Roy A."/>
            <person name="Morales Sandoval P.H."/>
            <person name="De Los Santos Villalobos S."/>
            <person name="Chakraborty S."/>
            <person name="Mukherjee J."/>
        </authorList>
    </citation>
    <scope>NUCLEOTIDE SEQUENCE [LARGE SCALE GENOMIC DNA]</scope>
    <source>
        <strain evidence="2 3">S1</strain>
    </source>
</reference>
<keyword evidence="1" id="KW-0732">Signal</keyword>
<protein>
    <submittedName>
        <fullName evidence="2">Uncharacterized protein</fullName>
    </submittedName>
</protein>
<evidence type="ECO:0000256" key="1">
    <source>
        <dbReference type="SAM" id="SignalP"/>
    </source>
</evidence>
<feature type="signal peptide" evidence="1">
    <location>
        <begin position="1"/>
        <end position="30"/>
    </location>
</feature>
<name>A0ABW6IJU9_9CYAN</name>
<proteinExistence type="predicted"/>
<comment type="caution">
    <text evidence="2">The sequence shown here is derived from an EMBL/GenBank/DDBJ whole genome shotgun (WGS) entry which is preliminary data.</text>
</comment>
<organism evidence="2 3">
    <name type="scientific">Almyronema epifaneia S1</name>
    <dbReference type="NCBI Taxonomy" id="2991925"/>
    <lineage>
        <taxon>Bacteria</taxon>
        <taxon>Bacillati</taxon>
        <taxon>Cyanobacteriota</taxon>
        <taxon>Cyanophyceae</taxon>
        <taxon>Nodosilineales</taxon>
        <taxon>Nodosilineaceae</taxon>
        <taxon>Almyronema</taxon>
        <taxon>Almyronema epifaneia</taxon>
    </lineage>
</organism>
<accession>A0ABW6IJU9</accession>
<dbReference type="Proteomes" id="UP001600165">
    <property type="component" value="Unassembled WGS sequence"/>
</dbReference>
<dbReference type="RefSeq" id="WP_377968113.1">
    <property type="nucleotide sequence ID" value="NZ_JBHZOL010000111.1"/>
</dbReference>
<evidence type="ECO:0000313" key="2">
    <source>
        <dbReference type="EMBL" id="MFE4108484.1"/>
    </source>
</evidence>
<sequence>MRHRTRKQTLTLMLTAVSLFSVGTGRAVYAQTTPPINPNADSPVDDLDLSDVDLGDGGLDDIEGAAEDIETITNDVDDAIQDQLSDIGGTIEEATGDILDGNETIGQVQDAFDAVESVQDAFASLQETFSSIFDINRLFDLFNLDLFDIFEDPLGGLSTSGEGGAGGNTVEISTGALGLPDPKQIEQEIENAQPSAFEEVAATKTGGSGSPVIKRDLVTQFEREMTDEVADQTALTEAGQQKLRENAEAAKTALETSQELAADSEGQDVSQNILRNLSAQIAAQQQTSTLDTVGQQLRARDDALRNKMLVDAVRELQGDRIQDRRETAAAYSDSIVQGGQIIMPGVGINPGGV</sequence>
<gene>
    <name evidence="2" type="ORF">ACFVKH_19565</name>
</gene>